<gene>
    <name evidence="1" type="ORF">BP5553_01680</name>
</gene>
<dbReference type="InterPro" id="IPR051035">
    <property type="entry name" value="Mito_inheritance_9"/>
</dbReference>
<dbReference type="EMBL" id="NPIC01000001">
    <property type="protein sequence ID" value="RDL41701.1"/>
    <property type="molecule type" value="Genomic_DNA"/>
</dbReference>
<accession>A0A370U1R7</accession>
<dbReference type="GeneID" id="43594529"/>
<evidence type="ECO:0008006" key="3">
    <source>
        <dbReference type="Google" id="ProtNLM"/>
    </source>
</evidence>
<comment type="caution">
    <text evidence="1">The sequence shown here is derived from an EMBL/GenBank/DDBJ whole genome shotgun (WGS) entry which is preliminary data.</text>
</comment>
<dbReference type="GO" id="GO:0005739">
    <property type="term" value="C:mitochondrion"/>
    <property type="evidence" value="ECO:0007669"/>
    <property type="project" value="TreeGrafter"/>
</dbReference>
<sequence length="325" mass="36794">MQRTPKPCDTLPQIQHLALVDAAVNAAGNGARSCQYNEAFLMIMDNGVEVLAKIPNPNAGPAFYTTASEVATRHFIWKGKVWEGERATMDLDRGLRSTPLSYMVATGSNEIQWAKAYAEPLINNYRSIETPDSPNDYISLLNRYLQLAPHLSPGPFRTLLSHPDIEKITCIIDWQSVSVSEPFFQHSIPRMLLPVRPHFSSEQLEAASEESNEKEDSNGTTDLVSYYQNLTTRWKEIATAVMPCPIQFTEHKLELHNDELELLEGLGEVLHQLRNDNLIPPGGMVLRESFEQALCINNNVREMFVDMVESESQKVLYSQIWPYQD</sequence>
<organism evidence="1 2">
    <name type="scientific">Venustampulla echinocandica</name>
    <dbReference type="NCBI Taxonomy" id="2656787"/>
    <lineage>
        <taxon>Eukaryota</taxon>
        <taxon>Fungi</taxon>
        <taxon>Dikarya</taxon>
        <taxon>Ascomycota</taxon>
        <taxon>Pezizomycotina</taxon>
        <taxon>Leotiomycetes</taxon>
        <taxon>Helotiales</taxon>
        <taxon>Pleuroascaceae</taxon>
        <taxon>Venustampulla</taxon>
    </lineage>
</organism>
<dbReference type="PANTHER" id="PTHR36091">
    <property type="entry name" value="ALTERED INHERITANCE OF MITOCHONDRIA PROTEIN 9, MITOCHONDRIAL"/>
    <property type="match status" value="1"/>
</dbReference>
<dbReference type="OrthoDB" id="2831558at2759"/>
<dbReference type="Proteomes" id="UP000254866">
    <property type="component" value="Unassembled WGS sequence"/>
</dbReference>
<keyword evidence="2" id="KW-1185">Reference proteome</keyword>
<protein>
    <recommendedName>
        <fullName evidence="3">Aminoglycoside phosphotransferase domain-containing protein</fullName>
    </recommendedName>
</protein>
<dbReference type="RefSeq" id="XP_031874357.1">
    <property type="nucleotide sequence ID" value="XM_032010303.1"/>
</dbReference>
<name>A0A370U1R7_9HELO</name>
<reference evidence="1 2" key="1">
    <citation type="journal article" date="2018" name="IMA Fungus">
        <title>IMA Genome-F 9: Draft genome sequence of Annulohypoxylon stygium, Aspergillus mulundensis, Berkeleyomyces basicola (syn. Thielaviopsis basicola), Ceratocystis smalleyi, two Cercospora beticola strains, Coleophoma cylindrospora, Fusarium fracticaudum, Phialophora cf. hyalina, and Morchella septimelata.</title>
        <authorList>
            <person name="Wingfield B.D."/>
            <person name="Bills G.F."/>
            <person name="Dong Y."/>
            <person name="Huang W."/>
            <person name="Nel W.J."/>
            <person name="Swalarsk-Parry B.S."/>
            <person name="Vaghefi N."/>
            <person name="Wilken P.M."/>
            <person name="An Z."/>
            <person name="de Beer Z.W."/>
            <person name="De Vos L."/>
            <person name="Chen L."/>
            <person name="Duong T.A."/>
            <person name="Gao Y."/>
            <person name="Hammerbacher A."/>
            <person name="Kikkert J.R."/>
            <person name="Li Y."/>
            <person name="Li H."/>
            <person name="Li K."/>
            <person name="Li Q."/>
            <person name="Liu X."/>
            <person name="Ma X."/>
            <person name="Naidoo K."/>
            <person name="Pethybridge S.J."/>
            <person name="Sun J."/>
            <person name="Steenkamp E.T."/>
            <person name="van der Nest M.A."/>
            <person name="van Wyk S."/>
            <person name="Wingfield M.J."/>
            <person name="Xiong C."/>
            <person name="Yue Q."/>
            <person name="Zhang X."/>
        </authorList>
    </citation>
    <scope>NUCLEOTIDE SEQUENCE [LARGE SCALE GENOMIC DNA]</scope>
    <source>
        <strain evidence="1 2">BP 5553</strain>
    </source>
</reference>
<evidence type="ECO:0000313" key="1">
    <source>
        <dbReference type="EMBL" id="RDL41701.1"/>
    </source>
</evidence>
<dbReference type="AlphaFoldDB" id="A0A370U1R7"/>
<dbReference type="PANTHER" id="PTHR36091:SF1">
    <property type="entry name" value="ALTERED INHERITANCE OF MITOCHONDRIA PROTEIN 9, MITOCHONDRIAL"/>
    <property type="match status" value="1"/>
</dbReference>
<evidence type="ECO:0000313" key="2">
    <source>
        <dbReference type="Proteomes" id="UP000254866"/>
    </source>
</evidence>
<proteinExistence type="predicted"/>